<comment type="caution">
    <text evidence="1">The sequence shown here is derived from an EMBL/GenBank/DDBJ whole genome shotgun (WGS) entry which is preliminary data.</text>
</comment>
<dbReference type="Proteomes" id="UP000257039">
    <property type="component" value="Unassembled WGS sequence"/>
</dbReference>
<sequence>MKYNELQPLVDKASVLKGSNSEDIYLEILNGAKKASTLSMARSLCVHIDTMCHPKAWGDRFTDGFEDFNEWFDFLNQLSALAVSCWDNTLKNNS</sequence>
<keyword evidence="2" id="KW-1185">Reference proteome</keyword>
<protein>
    <submittedName>
        <fullName evidence="1">Uncharacterized protein</fullName>
    </submittedName>
</protein>
<organism evidence="1 2">
    <name type="scientific">Zooshikella ganghwensis</name>
    <dbReference type="NCBI Taxonomy" id="202772"/>
    <lineage>
        <taxon>Bacteria</taxon>
        <taxon>Pseudomonadati</taxon>
        <taxon>Pseudomonadota</taxon>
        <taxon>Gammaproteobacteria</taxon>
        <taxon>Oceanospirillales</taxon>
        <taxon>Zooshikellaceae</taxon>
        <taxon>Zooshikella</taxon>
    </lineage>
</organism>
<name>A0A4P9VMA7_9GAMM</name>
<dbReference type="RefSeq" id="WP_094786444.1">
    <property type="nucleotide sequence ID" value="NZ_NDXW01000001.1"/>
</dbReference>
<reference evidence="1 2" key="1">
    <citation type="submission" date="2017-04" db="EMBL/GenBank/DDBJ databases">
        <title>Draft genome sequence of Zooshikella ganghwensis VG4 isolated from Red Sea sediments.</title>
        <authorList>
            <person name="Rehman Z."/>
            <person name="Alam I."/>
            <person name="Kamau A."/>
            <person name="Bajic V."/>
            <person name="Leiknes T."/>
        </authorList>
    </citation>
    <scope>NUCLEOTIDE SEQUENCE [LARGE SCALE GENOMIC DNA]</scope>
    <source>
        <strain evidence="1 2">VG4</strain>
    </source>
</reference>
<dbReference type="AlphaFoldDB" id="A0A4P9VMA7"/>
<dbReference type="EMBL" id="NDXW01000001">
    <property type="protein sequence ID" value="RDH43042.1"/>
    <property type="molecule type" value="Genomic_DNA"/>
</dbReference>
<evidence type="ECO:0000313" key="2">
    <source>
        <dbReference type="Proteomes" id="UP000257039"/>
    </source>
</evidence>
<accession>A0A4P9VMA7</accession>
<gene>
    <name evidence="1" type="ORF">B9G39_06015</name>
</gene>
<evidence type="ECO:0000313" key="1">
    <source>
        <dbReference type="EMBL" id="RDH43042.1"/>
    </source>
</evidence>
<proteinExistence type="predicted"/>